<evidence type="ECO:0000313" key="12">
    <source>
        <dbReference type="EMBL" id="MDL5034499.1"/>
    </source>
</evidence>
<sequence length="162" mass="16959">MLGIVCLIALPSFQASIRQHRLQALAADFSHDLQLARSLAIGGQQSLRLSVLGSLGGSCYILHSAAHDRCRCTASTAQCDGEALPIRFRWIASSSHTQIAANVPGITLHAGEGFVTSAGTFRVEEPASGRGIWYVVSPVGRVRSCAQGWASRALPSCSGGAA</sequence>
<evidence type="ECO:0000256" key="6">
    <source>
        <dbReference type="ARBA" id="ARBA00022692"/>
    </source>
</evidence>
<evidence type="ECO:0000313" key="13">
    <source>
        <dbReference type="Proteomes" id="UP001238603"/>
    </source>
</evidence>
<evidence type="ECO:0000256" key="3">
    <source>
        <dbReference type="ARBA" id="ARBA00022475"/>
    </source>
</evidence>
<keyword evidence="5" id="KW-0997">Cell inner membrane</keyword>
<evidence type="ECO:0000256" key="10">
    <source>
        <dbReference type="ARBA" id="ARBA00030775"/>
    </source>
</evidence>
<evidence type="ECO:0000256" key="7">
    <source>
        <dbReference type="ARBA" id="ARBA00022989"/>
    </source>
</evidence>
<keyword evidence="13" id="KW-1185">Reference proteome</keyword>
<evidence type="ECO:0000256" key="9">
    <source>
        <dbReference type="ARBA" id="ARBA00025772"/>
    </source>
</evidence>
<reference evidence="12 13" key="1">
    <citation type="submission" date="2023-06" db="EMBL/GenBank/DDBJ databases">
        <title>Pelomonas sp. APW6 16S ribosomal RNA gene genome sequencing and assembly.</title>
        <authorList>
            <person name="Woo H."/>
        </authorList>
    </citation>
    <scope>NUCLEOTIDE SEQUENCE [LARGE SCALE GENOMIC DNA]</scope>
    <source>
        <strain evidence="12 13">APW6</strain>
    </source>
</reference>
<keyword evidence="4" id="KW-0488">Methylation</keyword>
<evidence type="ECO:0000256" key="2">
    <source>
        <dbReference type="ARBA" id="ARBA00021549"/>
    </source>
</evidence>
<name>A0ABT7LP05_9BURK</name>
<comment type="similarity">
    <text evidence="9">Belongs to the GSP H family.</text>
</comment>
<evidence type="ECO:0000259" key="11">
    <source>
        <dbReference type="Pfam" id="PF12019"/>
    </source>
</evidence>
<keyword evidence="3" id="KW-1003">Cell membrane</keyword>
<comment type="subcellular location">
    <subcellularLocation>
        <location evidence="1">Cell inner membrane</location>
        <topology evidence="1">Single-pass membrane protein</topology>
    </subcellularLocation>
</comment>
<comment type="caution">
    <text evidence="12">The sequence shown here is derived from an EMBL/GenBank/DDBJ whole genome shotgun (WGS) entry which is preliminary data.</text>
</comment>
<keyword evidence="6" id="KW-0812">Transmembrane</keyword>
<dbReference type="Pfam" id="PF12019">
    <property type="entry name" value="GspH"/>
    <property type="match status" value="1"/>
</dbReference>
<evidence type="ECO:0000256" key="5">
    <source>
        <dbReference type="ARBA" id="ARBA00022519"/>
    </source>
</evidence>
<dbReference type="SUPFAM" id="SSF54523">
    <property type="entry name" value="Pili subunits"/>
    <property type="match status" value="1"/>
</dbReference>
<evidence type="ECO:0000256" key="1">
    <source>
        <dbReference type="ARBA" id="ARBA00004377"/>
    </source>
</evidence>
<accession>A0ABT7LP05</accession>
<gene>
    <name evidence="12" type="ORF">QRD43_21525</name>
</gene>
<proteinExistence type="inferred from homology"/>
<organism evidence="12 13">
    <name type="scientific">Roseateles subflavus</name>
    <dbReference type="NCBI Taxonomy" id="3053353"/>
    <lineage>
        <taxon>Bacteria</taxon>
        <taxon>Pseudomonadati</taxon>
        <taxon>Pseudomonadota</taxon>
        <taxon>Betaproteobacteria</taxon>
        <taxon>Burkholderiales</taxon>
        <taxon>Sphaerotilaceae</taxon>
        <taxon>Roseateles</taxon>
    </lineage>
</organism>
<keyword evidence="8" id="KW-0472">Membrane</keyword>
<dbReference type="EMBL" id="JASVDS010000009">
    <property type="protein sequence ID" value="MDL5034499.1"/>
    <property type="molecule type" value="Genomic_DNA"/>
</dbReference>
<dbReference type="InterPro" id="IPR022346">
    <property type="entry name" value="T2SS_GspH"/>
</dbReference>
<dbReference type="InterPro" id="IPR045584">
    <property type="entry name" value="Pilin-like"/>
</dbReference>
<keyword evidence="7" id="KW-1133">Transmembrane helix</keyword>
<protein>
    <recommendedName>
        <fullName evidence="2">Type II secretion system protein H</fullName>
    </recommendedName>
    <alternativeName>
        <fullName evidence="10">General secretion pathway protein H</fullName>
    </alternativeName>
</protein>
<evidence type="ECO:0000256" key="4">
    <source>
        <dbReference type="ARBA" id="ARBA00022481"/>
    </source>
</evidence>
<dbReference type="Proteomes" id="UP001238603">
    <property type="component" value="Unassembled WGS sequence"/>
</dbReference>
<evidence type="ECO:0000256" key="8">
    <source>
        <dbReference type="ARBA" id="ARBA00023136"/>
    </source>
</evidence>
<dbReference type="Gene3D" id="3.55.40.10">
    <property type="entry name" value="minor pseudopilin epsh domain"/>
    <property type="match status" value="1"/>
</dbReference>
<feature type="domain" description="General secretion pathway GspH" evidence="11">
    <location>
        <begin position="26"/>
        <end position="138"/>
    </location>
</feature>
<dbReference type="RefSeq" id="WP_285984572.1">
    <property type="nucleotide sequence ID" value="NZ_JASVDS010000009.1"/>
</dbReference>